<dbReference type="InterPro" id="IPR039661">
    <property type="entry name" value="ELP3"/>
</dbReference>
<evidence type="ECO:0000256" key="5">
    <source>
        <dbReference type="ARBA" id="ARBA00023004"/>
    </source>
</evidence>
<dbReference type="Proteomes" id="UP000824002">
    <property type="component" value="Unassembled WGS sequence"/>
</dbReference>
<evidence type="ECO:0000256" key="1">
    <source>
        <dbReference type="ARBA" id="ARBA00001966"/>
    </source>
</evidence>
<evidence type="ECO:0000256" key="3">
    <source>
        <dbReference type="ARBA" id="ARBA00022691"/>
    </source>
</evidence>
<dbReference type="PANTHER" id="PTHR11135:SF0">
    <property type="entry name" value="ELONGATOR COMPLEX PROTEIN 3"/>
    <property type="match status" value="1"/>
</dbReference>
<dbReference type="GO" id="GO:0046872">
    <property type="term" value="F:metal ion binding"/>
    <property type="evidence" value="ECO:0007669"/>
    <property type="project" value="UniProtKB-KW"/>
</dbReference>
<dbReference type="SFLD" id="SFLDS00029">
    <property type="entry name" value="Radical_SAM"/>
    <property type="match status" value="1"/>
</dbReference>
<dbReference type="InterPro" id="IPR058240">
    <property type="entry name" value="rSAM_sf"/>
</dbReference>
<dbReference type="Pfam" id="PF04055">
    <property type="entry name" value="Radical_SAM"/>
    <property type="match status" value="1"/>
</dbReference>
<proteinExistence type="predicted"/>
<dbReference type="InterPro" id="IPR023404">
    <property type="entry name" value="rSAM_horseshoe"/>
</dbReference>
<dbReference type="GO" id="GO:0002926">
    <property type="term" value="P:tRNA wobble base 5-methoxycarbonylmethyl-2-thiouridinylation"/>
    <property type="evidence" value="ECO:0007669"/>
    <property type="project" value="TreeGrafter"/>
</dbReference>
<evidence type="ECO:0000256" key="6">
    <source>
        <dbReference type="ARBA" id="ARBA00023014"/>
    </source>
</evidence>
<dbReference type="SFLD" id="SFLDG01086">
    <property type="entry name" value="elongater_protein-like"/>
    <property type="match status" value="1"/>
</dbReference>
<dbReference type="InterPro" id="IPR032432">
    <property type="entry name" value="Radical_SAM_C"/>
</dbReference>
<accession>A0A9D1FN58</accession>
<feature type="domain" description="Radical SAM core" evidence="7">
    <location>
        <begin position="6"/>
        <end position="241"/>
    </location>
</feature>
<keyword evidence="6" id="KW-0411">Iron-sulfur</keyword>
<comment type="caution">
    <text evidence="8">The sequence shown here is derived from an EMBL/GenBank/DDBJ whole genome shotgun (WGS) entry which is preliminary data.</text>
</comment>
<dbReference type="InterPro" id="IPR006638">
    <property type="entry name" value="Elp3/MiaA/NifB-like_rSAM"/>
</dbReference>
<gene>
    <name evidence="8" type="ORF">IAB51_06870</name>
</gene>
<dbReference type="Gene3D" id="3.80.30.20">
    <property type="entry name" value="tm_1862 like domain"/>
    <property type="match status" value="1"/>
</dbReference>
<organism evidence="8 9">
    <name type="scientific">Candidatus Merdivicinus excrementipullorum</name>
    <dbReference type="NCBI Taxonomy" id="2840867"/>
    <lineage>
        <taxon>Bacteria</taxon>
        <taxon>Bacillati</taxon>
        <taxon>Bacillota</taxon>
        <taxon>Clostridia</taxon>
        <taxon>Eubacteriales</taxon>
        <taxon>Oscillospiraceae</taxon>
        <taxon>Oscillospiraceae incertae sedis</taxon>
        <taxon>Candidatus Merdivicinus</taxon>
    </lineage>
</organism>
<evidence type="ECO:0000313" key="8">
    <source>
        <dbReference type="EMBL" id="HIS76518.1"/>
    </source>
</evidence>
<keyword evidence="5" id="KW-0408">Iron</keyword>
<dbReference type="GO" id="GO:0005737">
    <property type="term" value="C:cytoplasm"/>
    <property type="evidence" value="ECO:0007669"/>
    <property type="project" value="TreeGrafter"/>
</dbReference>
<dbReference type="EMBL" id="DVJP01000045">
    <property type="protein sequence ID" value="HIS76518.1"/>
    <property type="molecule type" value="Genomic_DNA"/>
</dbReference>
<evidence type="ECO:0000313" key="9">
    <source>
        <dbReference type="Proteomes" id="UP000824002"/>
    </source>
</evidence>
<evidence type="ECO:0000256" key="2">
    <source>
        <dbReference type="ARBA" id="ARBA00022485"/>
    </source>
</evidence>
<evidence type="ECO:0000259" key="7">
    <source>
        <dbReference type="PROSITE" id="PS51918"/>
    </source>
</evidence>
<evidence type="ECO:0000256" key="4">
    <source>
        <dbReference type="ARBA" id="ARBA00022723"/>
    </source>
</evidence>
<protein>
    <submittedName>
        <fullName evidence="8">Radical SAM protein</fullName>
    </submittedName>
</protein>
<sequence length="340" mass="37727">MACVNAAHANVAFFIPHRGCPHRCSFCDQRAISGEGQALTPEDVAEQLKAAFSRDLNPDTTEIAFFGGSFTCLPPREMEGFLQAAFPYVQSGKCRGIRVSTRPDGISKPILDLLSRYGVTAIELGAQSLDDKVLQINRRGHTAEDVRTALEEIRRYPGNPFSLGLQIMTGLPGEDEKSRELTQKAALSIHPDTLRLYPTVVIRGTELARWMQEGDYCPPNLEKTVSFAAPMLEQYEKAGIRVIRAGLHASRELEAEMLGGAYHPAFRELCQSELFRQKLEKSLAGQPKGKGILTVHPRFVSIAIGQKRKNLLWAEGQGYPLKIRTDETLEPGNFTLDFEN</sequence>
<dbReference type="GO" id="GO:0003824">
    <property type="term" value="F:catalytic activity"/>
    <property type="evidence" value="ECO:0007669"/>
    <property type="project" value="InterPro"/>
</dbReference>
<dbReference type="CDD" id="cd01335">
    <property type="entry name" value="Radical_SAM"/>
    <property type="match status" value="1"/>
</dbReference>
<dbReference type="PROSITE" id="PS51918">
    <property type="entry name" value="RADICAL_SAM"/>
    <property type="match status" value="1"/>
</dbReference>
<name>A0A9D1FN58_9FIRM</name>
<reference evidence="8" key="1">
    <citation type="submission" date="2020-10" db="EMBL/GenBank/DDBJ databases">
        <authorList>
            <person name="Gilroy R."/>
        </authorList>
    </citation>
    <scope>NUCLEOTIDE SEQUENCE</scope>
    <source>
        <strain evidence="8">CHK199-13235</strain>
    </source>
</reference>
<keyword evidence="2" id="KW-0004">4Fe-4S</keyword>
<dbReference type="AlphaFoldDB" id="A0A9D1FN58"/>
<dbReference type="SFLD" id="SFLDG01082">
    <property type="entry name" value="B12-binding_domain_containing"/>
    <property type="match status" value="1"/>
</dbReference>
<keyword evidence="4" id="KW-0479">Metal-binding</keyword>
<dbReference type="SMART" id="SM00729">
    <property type="entry name" value="Elp3"/>
    <property type="match status" value="1"/>
</dbReference>
<keyword evidence="3" id="KW-0949">S-adenosyl-L-methionine</keyword>
<dbReference type="GO" id="GO:0051539">
    <property type="term" value="F:4 iron, 4 sulfur cluster binding"/>
    <property type="evidence" value="ECO:0007669"/>
    <property type="project" value="UniProtKB-KW"/>
</dbReference>
<dbReference type="InterPro" id="IPR007197">
    <property type="entry name" value="rSAM"/>
</dbReference>
<dbReference type="Pfam" id="PF16199">
    <property type="entry name" value="Radical_SAM_C"/>
    <property type="match status" value="1"/>
</dbReference>
<reference evidence="8" key="2">
    <citation type="journal article" date="2021" name="PeerJ">
        <title>Extensive microbial diversity within the chicken gut microbiome revealed by metagenomics and culture.</title>
        <authorList>
            <person name="Gilroy R."/>
            <person name="Ravi A."/>
            <person name="Getino M."/>
            <person name="Pursley I."/>
            <person name="Horton D.L."/>
            <person name="Alikhan N.F."/>
            <person name="Baker D."/>
            <person name="Gharbi K."/>
            <person name="Hall N."/>
            <person name="Watson M."/>
            <person name="Adriaenssens E.M."/>
            <person name="Foster-Nyarko E."/>
            <person name="Jarju S."/>
            <person name="Secka A."/>
            <person name="Antonio M."/>
            <person name="Oren A."/>
            <person name="Chaudhuri R.R."/>
            <person name="La Ragione R."/>
            <person name="Hildebrand F."/>
            <person name="Pallen M.J."/>
        </authorList>
    </citation>
    <scope>NUCLEOTIDE SEQUENCE</scope>
    <source>
        <strain evidence="8">CHK199-13235</strain>
    </source>
</reference>
<dbReference type="SUPFAM" id="SSF102114">
    <property type="entry name" value="Radical SAM enzymes"/>
    <property type="match status" value="1"/>
</dbReference>
<comment type="cofactor">
    <cofactor evidence="1">
        <name>[4Fe-4S] cluster</name>
        <dbReference type="ChEBI" id="CHEBI:49883"/>
    </cofactor>
</comment>
<dbReference type="PANTHER" id="PTHR11135">
    <property type="entry name" value="HISTONE ACETYLTRANSFERASE-RELATED"/>
    <property type="match status" value="1"/>
</dbReference>